<dbReference type="SUPFAM" id="SSF81321">
    <property type="entry name" value="Family A G protein-coupled receptor-like"/>
    <property type="match status" value="1"/>
</dbReference>
<proteinExistence type="inferred from homology"/>
<keyword evidence="4 11" id="KW-1133">Transmembrane helix</keyword>
<reference evidence="13" key="3">
    <citation type="submission" date="2025-08" db="UniProtKB">
        <authorList>
            <consortium name="Ensembl"/>
        </authorList>
    </citation>
    <scope>IDENTIFICATION</scope>
    <source>
        <strain evidence="13">JP 163 A</strain>
    </source>
</reference>
<keyword evidence="6 11" id="KW-0472">Membrane</keyword>
<evidence type="ECO:0000256" key="7">
    <source>
        <dbReference type="ARBA" id="ARBA00023170"/>
    </source>
</evidence>
<dbReference type="Gene3D" id="1.20.1070.10">
    <property type="entry name" value="Rhodopsin 7-helix transmembrane proteins"/>
    <property type="match status" value="1"/>
</dbReference>
<keyword evidence="8" id="KW-0325">Glycoprotein</keyword>
<dbReference type="OrthoDB" id="9828427at2759"/>
<dbReference type="GO" id="GO:0019957">
    <property type="term" value="F:C-C chemokine binding"/>
    <property type="evidence" value="ECO:0007669"/>
    <property type="project" value="TreeGrafter"/>
</dbReference>
<dbReference type="Ensembl" id="ENSXMAT00000039795.1">
    <property type="protein sequence ID" value="ENSXMAP00000029928.1"/>
    <property type="gene ID" value="ENSXMAG00000027410.1"/>
</dbReference>
<dbReference type="SMART" id="SM01381">
    <property type="entry name" value="7TM_GPCR_Srsx"/>
    <property type="match status" value="1"/>
</dbReference>
<evidence type="ECO:0000256" key="5">
    <source>
        <dbReference type="ARBA" id="ARBA00023040"/>
    </source>
</evidence>
<reference evidence="14" key="1">
    <citation type="submission" date="2012-01" db="EMBL/GenBank/DDBJ databases">
        <authorList>
            <person name="Walter R."/>
            <person name="Schartl M."/>
            <person name="Warren W."/>
        </authorList>
    </citation>
    <scope>NUCLEOTIDE SEQUENCE [LARGE SCALE GENOMIC DNA]</scope>
    <source>
        <strain evidence="14">JP 163 A</strain>
    </source>
</reference>
<dbReference type="PROSITE" id="PS50262">
    <property type="entry name" value="G_PROTEIN_RECEP_F1_2"/>
    <property type="match status" value="1"/>
</dbReference>
<dbReference type="Pfam" id="PF00001">
    <property type="entry name" value="7tm_1"/>
    <property type="match status" value="1"/>
</dbReference>
<keyword evidence="2" id="KW-1003">Cell membrane</keyword>
<feature type="transmembrane region" description="Helical" evidence="11">
    <location>
        <begin position="139"/>
        <end position="159"/>
    </location>
</feature>
<dbReference type="GO" id="GO:0007204">
    <property type="term" value="P:positive regulation of cytosolic calcium ion concentration"/>
    <property type="evidence" value="ECO:0007669"/>
    <property type="project" value="TreeGrafter"/>
</dbReference>
<evidence type="ECO:0000256" key="2">
    <source>
        <dbReference type="ARBA" id="ARBA00022475"/>
    </source>
</evidence>
<comment type="similarity">
    <text evidence="10">Belongs to the G-protein coupled receptor 1 family.</text>
</comment>
<evidence type="ECO:0000313" key="14">
    <source>
        <dbReference type="Proteomes" id="UP000002852"/>
    </source>
</evidence>
<evidence type="ECO:0000313" key="13">
    <source>
        <dbReference type="Ensembl" id="ENSXMAP00000029928.1"/>
    </source>
</evidence>
<feature type="transmembrane region" description="Helical" evidence="11">
    <location>
        <begin position="179"/>
        <end position="201"/>
    </location>
</feature>
<evidence type="ECO:0000256" key="11">
    <source>
        <dbReference type="SAM" id="Phobius"/>
    </source>
</evidence>
<dbReference type="GO" id="GO:0006955">
    <property type="term" value="P:immune response"/>
    <property type="evidence" value="ECO:0007669"/>
    <property type="project" value="TreeGrafter"/>
</dbReference>
<dbReference type="InterPro" id="IPR000276">
    <property type="entry name" value="GPCR_Rhodpsn"/>
</dbReference>
<dbReference type="AlphaFoldDB" id="A0A3B5QG83"/>
<comment type="subcellular location">
    <subcellularLocation>
        <location evidence="1">Cell membrane</location>
        <topology evidence="1">Multi-pass membrane protein</topology>
    </subcellularLocation>
</comment>
<dbReference type="FunCoup" id="A0A3B5QG83">
    <property type="interactions" value="832"/>
</dbReference>
<dbReference type="GO" id="GO:0009897">
    <property type="term" value="C:external side of plasma membrane"/>
    <property type="evidence" value="ECO:0007669"/>
    <property type="project" value="TreeGrafter"/>
</dbReference>
<evidence type="ECO:0000256" key="4">
    <source>
        <dbReference type="ARBA" id="ARBA00022989"/>
    </source>
</evidence>
<dbReference type="PANTHER" id="PTHR10489">
    <property type="entry name" value="CELL ADHESION MOLECULE"/>
    <property type="match status" value="1"/>
</dbReference>
<dbReference type="GO" id="GO:0019722">
    <property type="term" value="P:calcium-mediated signaling"/>
    <property type="evidence" value="ECO:0007669"/>
    <property type="project" value="TreeGrafter"/>
</dbReference>
<organism evidence="13 14">
    <name type="scientific">Xiphophorus maculatus</name>
    <name type="common">Southern platyfish</name>
    <name type="synonym">Platypoecilus maculatus</name>
    <dbReference type="NCBI Taxonomy" id="8083"/>
    <lineage>
        <taxon>Eukaryota</taxon>
        <taxon>Metazoa</taxon>
        <taxon>Chordata</taxon>
        <taxon>Craniata</taxon>
        <taxon>Vertebrata</taxon>
        <taxon>Euteleostomi</taxon>
        <taxon>Actinopterygii</taxon>
        <taxon>Neopterygii</taxon>
        <taxon>Teleostei</taxon>
        <taxon>Neoteleostei</taxon>
        <taxon>Acanthomorphata</taxon>
        <taxon>Ovalentaria</taxon>
        <taxon>Atherinomorphae</taxon>
        <taxon>Cyprinodontiformes</taxon>
        <taxon>Poeciliidae</taxon>
        <taxon>Poeciliinae</taxon>
        <taxon>Xiphophorus</taxon>
    </lineage>
</organism>
<evidence type="ECO:0000256" key="1">
    <source>
        <dbReference type="ARBA" id="ARBA00004651"/>
    </source>
</evidence>
<evidence type="ECO:0000256" key="10">
    <source>
        <dbReference type="RuleBase" id="RU000688"/>
    </source>
</evidence>
<dbReference type="OMA" id="TKEICDH"/>
<feature type="domain" description="G-protein coupled receptors family 1 profile" evidence="12">
    <location>
        <begin position="78"/>
        <end position="344"/>
    </location>
</feature>
<protein>
    <submittedName>
        <fullName evidence="13">Chemokine (C-C motif) receptor 6a</fullName>
    </submittedName>
</protein>
<evidence type="ECO:0000259" key="12">
    <source>
        <dbReference type="PROSITE" id="PS50262"/>
    </source>
</evidence>
<keyword evidence="7 10" id="KW-0675">Receptor</keyword>
<dbReference type="InterPro" id="IPR000355">
    <property type="entry name" value="Chemokine_rcpt"/>
</dbReference>
<keyword evidence="9 10" id="KW-0807">Transducer</keyword>
<reference evidence="14" key="2">
    <citation type="journal article" date="2013" name="Nat. Genet.">
        <title>The genome of the platyfish, Xiphophorus maculatus, provides insights into evolutionary adaptation and several complex traits.</title>
        <authorList>
            <person name="Schartl M."/>
            <person name="Walter R.B."/>
            <person name="Shen Y."/>
            <person name="Garcia T."/>
            <person name="Catchen J."/>
            <person name="Amores A."/>
            <person name="Braasch I."/>
            <person name="Chalopin D."/>
            <person name="Volff J.N."/>
            <person name="Lesch K.P."/>
            <person name="Bisazza A."/>
            <person name="Minx P."/>
            <person name="Hillier L."/>
            <person name="Wilson R.K."/>
            <person name="Fuerstenberg S."/>
            <person name="Boore J."/>
            <person name="Searle S."/>
            <person name="Postlethwait J.H."/>
            <person name="Warren W.C."/>
        </authorList>
    </citation>
    <scope>NUCLEOTIDE SEQUENCE [LARGE SCALE GENOMIC DNA]</scope>
    <source>
        <strain evidence="14">JP 163 A</strain>
    </source>
</reference>
<reference evidence="13" key="4">
    <citation type="submission" date="2025-09" db="UniProtKB">
        <authorList>
            <consortium name="Ensembl"/>
        </authorList>
    </citation>
    <scope>IDENTIFICATION</scope>
    <source>
        <strain evidence="13">JP 163 A</strain>
    </source>
</reference>
<dbReference type="GO" id="GO:0060326">
    <property type="term" value="P:cell chemotaxis"/>
    <property type="evidence" value="ECO:0007669"/>
    <property type="project" value="TreeGrafter"/>
</dbReference>
<evidence type="ECO:0000256" key="6">
    <source>
        <dbReference type="ARBA" id="ARBA00023136"/>
    </source>
</evidence>
<sequence>MLSCSISLAAAAPTLHHQHQPYFQQNKMNISNDSTAPPYEYDENYPDYEPCSFSNNNSLNVVVGPYIHSIICILGLVGNSLVILTYALYKRTKSMTDVYLLNVAIADLLFVLALPFIVYNELYSWPMGQVACKLLRGSYSVNLYSGMLMLACISTDRYIAIVQARRSFRLRSVSNSRIICFLIWIFALLVSVPTFHFHHWYEPSHNNIIWLNSNEQEETTDPQYVCELKFDDSNIASIVKVAVPSTQLAIGFFLPLFIMIFCYTSVIITLQKAKNFQRHKAVRVVMVVVLVFIVCHLPYNLALFYKTANLFKHIDCDEEDSLRTAMSVLQMVAYLHCCLNPLLYAFIGVKFRNHFRRIFRDLWCLGKRYIDPRRFSRVTSDTFMSTIRRSVDSSSENGTSFTM</sequence>
<dbReference type="STRING" id="8083.ENSXMAP00000029928"/>
<dbReference type="GeneTree" id="ENSGT01030000234667"/>
<dbReference type="PANTHER" id="PTHR10489:SF611">
    <property type="entry name" value="C-C CHEMOKINE RECEPTOR TYPE 6"/>
    <property type="match status" value="1"/>
</dbReference>
<feature type="transmembrane region" description="Helical" evidence="11">
    <location>
        <begin position="98"/>
        <end position="119"/>
    </location>
</feature>
<dbReference type="PRINTS" id="PR00237">
    <property type="entry name" value="GPCRRHODOPSN"/>
</dbReference>
<feature type="transmembrane region" description="Helical" evidence="11">
    <location>
        <begin position="66"/>
        <end position="89"/>
    </location>
</feature>
<dbReference type="InParanoid" id="A0A3B5QG83"/>
<dbReference type="FunFam" id="1.20.1070.10:FF:000035">
    <property type="entry name" value="C-C chemokine receptor type 6"/>
    <property type="match status" value="1"/>
</dbReference>
<keyword evidence="5 10" id="KW-0297">G-protein coupled receptor</keyword>
<evidence type="ECO:0000256" key="9">
    <source>
        <dbReference type="ARBA" id="ARBA00023224"/>
    </source>
</evidence>
<dbReference type="Proteomes" id="UP000002852">
    <property type="component" value="Unassembled WGS sequence"/>
</dbReference>
<dbReference type="InterPro" id="IPR050119">
    <property type="entry name" value="CCR1-9-like"/>
</dbReference>
<dbReference type="PRINTS" id="PR00657">
    <property type="entry name" value="CCCHEMOKINER"/>
</dbReference>
<feature type="transmembrane region" description="Helical" evidence="11">
    <location>
        <begin position="325"/>
        <end position="347"/>
    </location>
</feature>
<keyword evidence="3 10" id="KW-0812">Transmembrane</keyword>
<evidence type="ECO:0000256" key="3">
    <source>
        <dbReference type="ARBA" id="ARBA00022692"/>
    </source>
</evidence>
<feature type="transmembrane region" description="Helical" evidence="11">
    <location>
        <begin position="282"/>
        <end position="305"/>
    </location>
</feature>
<dbReference type="GO" id="GO:0016493">
    <property type="term" value="F:C-C chemokine receptor activity"/>
    <property type="evidence" value="ECO:0007669"/>
    <property type="project" value="TreeGrafter"/>
</dbReference>
<dbReference type="PROSITE" id="PS00237">
    <property type="entry name" value="G_PROTEIN_RECEP_F1_1"/>
    <property type="match status" value="1"/>
</dbReference>
<feature type="transmembrane region" description="Helical" evidence="11">
    <location>
        <begin position="248"/>
        <end position="270"/>
    </location>
</feature>
<evidence type="ECO:0000256" key="8">
    <source>
        <dbReference type="ARBA" id="ARBA00023180"/>
    </source>
</evidence>
<keyword evidence="14" id="KW-1185">Reference proteome</keyword>
<dbReference type="InterPro" id="IPR017452">
    <property type="entry name" value="GPCR_Rhodpsn_7TM"/>
</dbReference>
<name>A0A3B5QG83_XIPMA</name>
<accession>A0A3B5QG83</accession>